<name>A0A1B6NRV5_9ZZZZ</name>
<proteinExistence type="predicted"/>
<reference evidence="1" key="1">
    <citation type="submission" date="2013-11" db="EMBL/GenBank/DDBJ databases">
        <title>Microbial diversity, functional groups and degradation webs in Northern and Southern Mediterranean and Red Sea marine crude oil polluted sites.</title>
        <authorList>
            <person name="Daffonchio D."/>
            <person name="Mapelli F."/>
            <person name="Ferrer M."/>
            <person name="Richter M."/>
            <person name="Cherif A."/>
            <person name="Malkawi H.I."/>
            <person name="Yakimov M.M."/>
            <person name="Abdel-Fattah Y.R."/>
            <person name="Blaghen M."/>
            <person name="Golyshin P.N."/>
            <person name="Kalogerakis N."/>
            <person name="Boon N."/>
            <person name="Magagnini M."/>
            <person name="Fava F."/>
        </authorList>
    </citation>
    <scope>NUCLEOTIDE SEQUENCE</scope>
</reference>
<accession>A0A1B6NRV5</accession>
<sequence length="48" mass="5894">MVTFFISLNFNIGIFFKCIFFCEMVDHYRVVDNQFHWVQWVNRLCIAT</sequence>
<protein>
    <submittedName>
        <fullName evidence="1">Uncharacterized protein</fullName>
    </submittedName>
</protein>
<evidence type="ECO:0000313" key="1">
    <source>
        <dbReference type="EMBL" id="KTF05662.1"/>
    </source>
</evidence>
<dbReference type="EMBL" id="AYSL01001643">
    <property type="protein sequence ID" value="KTF05662.1"/>
    <property type="molecule type" value="Genomic_DNA"/>
</dbReference>
<comment type="caution">
    <text evidence="1">The sequence shown here is derived from an EMBL/GenBank/DDBJ whole genome shotgun (WGS) entry which is preliminary data.</text>
</comment>
<dbReference type="AlphaFoldDB" id="A0A1B6NRV5"/>
<organism evidence="1">
    <name type="scientific">marine sediment metagenome</name>
    <dbReference type="NCBI Taxonomy" id="412755"/>
    <lineage>
        <taxon>unclassified sequences</taxon>
        <taxon>metagenomes</taxon>
        <taxon>ecological metagenomes</taxon>
    </lineage>
</organism>
<gene>
    <name evidence="1" type="ORF">MGSAQ_002841</name>
</gene>